<keyword evidence="3" id="KW-1185">Reference proteome</keyword>
<proteinExistence type="predicted"/>
<protein>
    <submittedName>
        <fullName evidence="2">Uncharacterized protein</fullName>
    </submittedName>
</protein>
<accession>A0A314KWU8</accession>
<gene>
    <name evidence="2" type="ORF">A4A49_24352</name>
</gene>
<dbReference type="Proteomes" id="UP000187609">
    <property type="component" value="Unassembled WGS sequence"/>
</dbReference>
<sequence length="187" mass="20539">MEMEIASETGASIAELIQALGQATLMAKQLPTTSDSSQLLQIYSSLHSAHHHLSLFLSLSHHHHPPPQQPHLLPTPPPPPVPENSVSSAVGGGDENDTDEPMQVGDEEVDDVNETEQNSVDRVEERMRDCFIQNKRPKRPLSPASAAAAATEQQRRSYDNDGGLPALEFDPHGTRLRSLDLIYQFHS</sequence>
<dbReference type="AlphaFoldDB" id="A0A314KWU8"/>
<feature type="compositionally biased region" description="Pro residues" evidence="1">
    <location>
        <begin position="66"/>
        <end position="82"/>
    </location>
</feature>
<feature type="region of interest" description="Disordered" evidence="1">
    <location>
        <begin position="60"/>
        <end position="171"/>
    </location>
</feature>
<comment type="caution">
    <text evidence="2">The sequence shown here is derived from an EMBL/GenBank/DDBJ whole genome shotgun (WGS) entry which is preliminary data.</text>
</comment>
<dbReference type="EMBL" id="MJEQ01000830">
    <property type="protein sequence ID" value="OIT33753.1"/>
    <property type="molecule type" value="Genomic_DNA"/>
</dbReference>
<dbReference type="PANTHER" id="PTHR37697">
    <property type="entry name" value="AP2-LIKE ETHYLENE-RESPONSIVE TRANSCRIPTION FACTOR SNZ"/>
    <property type="match status" value="1"/>
</dbReference>
<dbReference type="KEGG" id="nau:109205610"/>
<evidence type="ECO:0000256" key="1">
    <source>
        <dbReference type="SAM" id="MobiDB-lite"/>
    </source>
</evidence>
<dbReference type="PANTHER" id="PTHR37697:SF2">
    <property type="entry name" value="AP2-LIKE ETHYLENE-RESPONSIVE TRANSCRIPTION FACTOR SNZ"/>
    <property type="match status" value="1"/>
</dbReference>
<dbReference type="OrthoDB" id="672370at2759"/>
<evidence type="ECO:0000313" key="2">
    <source>
        <dbReference type="EMBL" id="OIT33753.1"/>
    </source>
</evidence>
<evidence type="ECO:0000313" key="3">
    <source>
        <dbReference type="Proteomes" id="UP000187609"/>
    </source>
</evidence>
<dbReference type="Gramene" id="OIT33753">
    <property type="protein sequence ID" value="OIT33753"/>
    <property type="gene ID" value="A4A49_24352"/>
</dbReference>
<feature type="compositionally biased region" description="Basic and acidic residues" evidence="1">
    <location>
        <begin position="119"/>
        <end position="129"/>
    </location>
</feature>
<name>A0A314KWU8_NICAT</name>
<organism evidence="2 3">
    <name type="scientific">Nicotiana attenuata</name>
    <name type="common">Coyote tobacco</name>
    <dbReference type="NCBI Taxonomy" id="49451"/>
    <lineage>
        <taxon>Eukaryota</taxon>
        <taxon>Viridiplantae</taxon>
        <taxon>Streptophyta</taxon>
        <taxon>Embryophyta</taxon>
        <taxon>Tracheophyta</taxon>
        <taxon>Spermatophyta</taxon>
        <taxon>Magnoliopsida</taxon>
        <taxon>eudicotyledons</taxon>
        <taxon>Gunneridae</taxon>
        <taxon>Pentapetalae</taxon>
        <taxon>asterids</taxon>
        <taxon>lamiids</taxon>
        <taxon>Solanales</taxon>
        <taxon>Solanaceae</taxon>
        <taxon>Nicotianoideae</taxon>
        <taxon>Nicotianeae</taxon>
        <taxon>Nicotiana</taxon>
    </lineage>
</organism>
<feature type="compositionally biased region" description="Acidic residues" evidence="1">
    <location>
        <begin position="94"/>
        <end position="114"/>
    </location>
</feature>
<reference evidence="2" key="1">
    <citation type="submission" date="2016-11" db="EMBL/GenBank/DDBJ databases">
        <title>The genome of Nicotiana attenuata.</title>
        <authorList>
            <person name="Xu S."/>
            <person name="Brockmoeller T."/>
            <person name="Gaquerel E."/>
            <person name="Navarro A."/>
            <person name="Kuhl H."/>
            <person name="Gase K."/>
            <person name="Ling Z."/>
            <person name="Zhou W."/>
            <person name="Kreitzer C."/>
            <person name="Stanke M."/>
            <person name="Tang H."/>
            <person name="Lyons E."/>
            <person name="Pandey P."/>
            <person name="Pandey S.P."/>
            <person name="Timmermann B."/>
            <person name="Baldwin I.T."/>
        </authorList>
    </citation>
    <scope>NUCLEOTIDE SEQUENCE [LARGE SCALE GENOMIC DNA]</scope>
    <source>
        <strain evidence="2">UT</strain>
    </source>
</reference>